<evidence type="ECO:0000256" key="3">
    <source>
        <dbReference type="ARBA" id="ARBA00023306"/>
    </source>
</evidence>
<dbReference type="Proteomes" id="UP000000268">
    <property type="component" value="Chromosome"/>
</dbReference>
<dbReference type="AlphaFoldDB" id="B0CG75"/>
<evidence type="ECO:0008006" key="7">
    <source>
        <dbReference type="Google" id="ProtNLM"/>
    </source>
</evidence>
<evidence type="ECO:0000256" key="1">
    <source>
        <dbReference type="ARBA" id="ARBA00022618"/>
    </source>
</evidence>
<evidence type="ECO:0000313" key="6">
    <source>
        <dbReference type="Proteomes" id="UP000000268"/>
    </source>
</evidence>
<dbReference type="Gene3D" id="3.30.110.150">
    <property type="entry name" value="SepF-like protein"/>
    <property type="match status" value="1"/>
</dbReference>
<dbReference type="KEGG" id="amr:AM1_5681"/>
<keyword evidence="3" id="KW-0131">Cell cycle</keyword>
<sequence length="95" mass="10381">MNNLTPIHGLACEIILSYPNTFTEAEVDAQALKKGQLLLVNLGKLPYESARRITDFLAGSTYSIRGQFREIGNGVYLFAAPRISIQPSSPSKALL</sequence>
<dbReference type="InterPro" id="IPR007561">
    <property type="entry name" value="Cell_div_SepF/SepF-rel"/>
</dbReference>
<comment type="function">
    <text evidence="4">Cell division protein that is part of the divisome complex and is recruited early to the Z-ring. Probably stimulates Z-ring formation, perhaps through the cross-linking of FtsZ protofilaments. Its function overlaps with FtsA.</text>
</comment>
<accession>B0CG75</accession>
<dbReference type="InterPro" id="IPR038594">
    <property type="entry name" value="SepF-like_sf"/>
</dbReference>
<dbReference type="STRING" id="329726.AM1_5681"/>
<dbReference type="PANTHER" id="PTHR35798">
    <property type="entry name" value="CELL DIVISION PROTEIN SEPF"/>
    <property type="match status" value="1"/>
</dbReference>
<keyword evidence="1" id="KW-0132">Cell division</keyword>
<dbReference type="OrthoDB" id="9815206at2"/>
<gene>
    <name evidence="5" type="ordered locus">AM1_5681</name>
</gene>
<dbReference type="InterPro" id="IPR023052">
    <property type="entry name" value="Cell_div_SepF"/>
</dbReference>
<dbReference type="RefSeq" id="WP_012165845.1">
    <property type="nucleotide sequence ID" value="NC_009925.1"/>
</dbReference>
<dbReference type="EMBL" id="CP000828">
    <property type="protein sequence ID" value="ABW30628.1"/>
    <property type="molecule type" value="Genomic_DNA"/>
</dbReference>
<dbReference type="Pfam" id="PF04472">
    <property type="entry name" value="SepF"/>
    <property type="match status" value="1"/>
</dbReference>
<organism evidence="5 6">
    <name type="scientific">Acaryochloris marina (strain MBIC 11017)</name>
    <dbReference type="NCBI Taxonomy" id="329726"/>
    <lineage>
        <taxon>Bacteria</taxon>
        <taxon>Bacillati</taxon>
        <taxon>Cyanobacteriota</taxon>
        <taxon>Cyanophyceae</taxon>
        <taxon>Acaryochloridales</taxon>
        <taxon>Acaryochloridaceae</taxon>
        <taxon>Acaryochloris</taxon>
    </lineage>
</organism>
<protein>
    <recommendedName>
        <fullName evidence="7">Cell division protein SepF</fullName>
    </recommendedName>
</protein>
<evidence type="ECO:0000313" key="5">
    <source>
        <dbReference type="EMBL" id="ABW30628.1"/>
    </source>
</evidence>
<dbReference type="eggNOG" id="COG1799">
    <property type="taxonomic scope" value="Bacteria"/>
</dbReference>
<dbReference type="HOGENOM" id="CLU_078499_5_2_3"/>
<keyword evidence="6" id="KW-1185">Reference proteome</keyword>
<dbReference type="PANTHER" id="PTHR35798:SF1">
    <property type="entry name" value="CELL DIVISION PROTEIN SEPF"/>
    <property type="match status" value="1"/>
</dbReference>
<evidence type="ECO:0000256" key="2">
    <source>
        <dbReference type="ARBA" id="ARBA00023210"/>
    </source>
</evidence>
<name>B0CG75_ACAM1</name>
<evidence type="ECO:0000256" key="4">
    <source>
        <dbReference type="ARBA" id="ARBA00044936"/>
    </source>
</evidence>
<keyword evidence="2" id="KW-0717">Septation</keyword>
<reference evidence="5 6" key="1">
    <citation type="journal article" date="2008" name="Proc. Natl. Acad. Sci. U.S.A.">
        <title>Niche adaptation and genome expansion in the chlorophyll d-producing cyanobacterium Acaryochloris marina.</title>
        <authorList>
            <person name="Swingley W.D."/>
            <person name="Chen M."/>
            <person name="Cheung P.C."/>
            <person name="Conrad A.L."/>
            <person name="Dejesa L.C."/>
            <person name="Hao J."/>
            <person name="Honchak B.M."/>
            <person name="Karbach L.E."/>
            <person name="Kurdoglu A."/>
            <person name="Lahiri S."/>
            <person name="Mastrian S.D."/>
            <person name="Miyashita H."/>
            <person name="Page L."/>
            <person name="Ramakrishna P."/>
            <person name="Satoh S."/>
            <person name="Sattley W.M."/>
            <person name="Shimada Y."/>
            <person name="Taylor H.L."/>
            <person name="Tomo T."/>
            <person name="Tsuchiya T."/>
            <person name="Wang Z.T."/>
            <person name="Raymond J."/>
            <person name="Mimuro M."/>
            <person name="Blankenship R.E."/>
            <person name="Touchman J.W."/>
        </authorList>
    </citation>
    <scope>NUCLEOTIDE SEQUENCE [LARGE SCALE GENOMIC DNA]</scope>
    <source>
        <strain evidence="6">MBIC 11017</strain>
    </source>
</reference>
<dbReference type="GO" id="GO:0000917">
    <property type="term" value="P:division septum assembly"/>
    <property type="evidence" value="ECO:0007669"/>
    <property type="project" value="UniProtKB-KW"/>
</dbReference>
<proteinExistence type="predicted"/>